<dbReference type="Proteomes" id="UP001062846">
    <property type="component" value="Chromosome 6"/>
</dbReference>
<protein>
    <submittedName>
        <fullName evidence="1">Uncharacterized protein</fullName>
    </submittedName>
</protein>
<sequence>MGDAKLSIHESMATYFKSSTTYMEKMANSFGYDKELSARRTMVKDELSKLDITVTEKFKLSAIIVQAEEKVDDFYGTRPRRGKLLWRLSLPVKCMVLSSGNEK</sequence>
<evidence type="ECO:0000313" key="2">
    <source>
        <dbReference type="Proteomes" id="UP001062846"/>
    </source>
</evidence>
<evidence type="ECO:0000313" key="1">
    <source>
        <dbReference type="EMBL" id="KAI8551525.1"/>
    </source>
</evidence>
<proteinExistence type="predicted"/>
<reference evidence="1" key="1">
    <citation type="submission" date="2022-02" db="EMBL/GenBank/DDBJ databases">
        <title>Plant Genome Project.</title>
        <authorList>
            <person name="Zhang R.-G."/>
        </authorList>
    </citation>
    <scope>NUCLEOTIDE SEQUENCE</scope>
    <source>
        <strain evidence="1">AT1</strain>
    </source>
</reference>
<comment type="caution">
    <text evidence="1">The sequence shown here is derived from an EMBL/GenBank/DDBJ whole genome shotgun (WGS) entry which is preliminary data.</text>
</comment>
<accession>A0ACC0NE64</accession>
<gene>
    <name evidence="1" type="ORF">RHMOL_Rhmol06G0193700</name>
</gene>
<name>A0ACC0NE64_RHOML</name>
<organism evidence="1 2">
    <name type="scientific">Rhododendron molle</name>
    <name type="common">Chinese azalea</name>
    <name type="synonym">Azalea mollis</name>
    <dbReference type="NCBI Taxonomy" id="49168"/>
    <lineage>
        <taxon>Eukaryota</taxon>
        <taxon>Viridiplantae</taxon>
        <taxon>Streptophyta</taxon>
        <taxon>Embryophyta</taxon>
        <taxon>Tracheophyta</taxon>
        <taxon>Spermatophyta</taxon>
        <taxon>Magnoliopsida</taxon>
        <taxon>eudicotyledons</taxon>
        <taxon>Gunneridae</taxon>
        <taxon>Pentapetalae</taxon>
        <taxon>asterids</taxon>
        <taxon>Ericales</taxon>
        <taxon>Ericaceae</taxon>
        <taxon>Ericoideae</taxon>
        <taxon>Rhodoreae</taxon>
        <taxon>Rhododendron</taxon>
    </lineage>
</organism>
<keyword evidence="2" id="KW-1185">Reference proteome</keyword>
<dbReference type="EMBL" id="CM046393">
    <property type="protein sequence ID" value="KAI8551525.1"/>
    <property type="molecule type" value="Genomic_DNA"/>
</dbReference>